<dbReference type="Gene3D" id="3.30.1490.20">
    <property type="entry name" value="ATP-grasp fold, A domain"/>
    <property type="match status" value="1"/>
</dbReference>
<dbReference type="Pfam" id="PF02785">
    <property type="entry name" value="Biotin_carb_C"/>
    <property type="match status" value="1"/>
</dbReference>
<dbReference type="GO" id="GO:0004075">
    <property type="term" value="F:biotin carboxylase activity"/>
    <property type="evidence" value="ECO:0007669"/>
    <property type="project" value="UniProtKB-EC"/>
</dbReference>
<dbReference type="InterPro" id="IPR004549">
    <property type="entry name" value="Acetyl_CoA_COase_biotin_COase"/>
</dbReference>
<comment type="pathway">
    <text evidence="2">Lipid metabolism; malonyl-CoA biosynthesis; malonyl-CoA from acetyl-CoA: step 1/1.</text>
</comment>
<sequence>MFQKILIANRGEIAVRIIRACREMGIKTVAVYSEADRDALHAQLADEAVCIGPAAASESYLNMERILSATIATKAEAIHPGFGFLSENSKFVEMCEKCNVTFIGPSAAVINKMGNKSEARRTMMEAGVPVVPGTKEPVFTVEEALKEAEKIGFPIMIKASSGGGGKGMRISESRDDFEENFSTAQRESVNAFADNTMYLERYVGRPRHIEVQIIGDRFGQVVQLGERDCSIQRRHQKMIEESPSCAITEKLRREMGETAVRAAKAVGYESAGTIEFLLDKNGEFFFMEMNTRIQVEHPVTEFVSGVDLVKEQIRVAAGLPLSVKQEDICMSGHAIECRINAENPAKNFMPCPGVIENLHVPGGNGVRIDTAVYNGYQIPPNYDSMIMKVIVHDKDRAGAIAKMRSTLGEVIIEGVQTNLDFQYDILNQKDFLDGNVTTHFIEEHYE</sequence>
<dbReference type="PANTHER" id="PTHR18866">
    <property type="entry name" value="CARBOXYLASE:PYRUVATE/ACETYL-COA/PROPIONYL-COA CARBOXYLASE"/>
    <property type="match status" value="1"/>
</dbReference>
<proteinExistence type="predicted"/>
<dbReference type="NCBIfam" id="TIGR00514">
    <property type="entry name" value="accC"/>
    <property type="match status" value="1"/>
</dbReference>
<dbReference type="GO" id="GO:0046872">
    <property type="term" value="F:metal ion binding"/>
    <property type="evidence" value="ECO:0007669"/>
    <property type="project" value="InterPro"/>
</dbReference>
<evidence type="ECO:0000256" key="3">
    <source>
        <dbReference type="ARBA" id="ARBA00011750"/>
    </source>
</evidence>
<dbReference type="FunFam" id="3.40.50.20:FF:000010">
    <property type="entry name" value="Propionyl-CoA carboxylase subunit alpha"/>
    <property type="match status" value="1"/>
</dbReference>
<dbReference type="GeneID" id="75055772"/>
<feature type="domain" description="Biotin carboxylation" evidence="17">
    <location>
        <begin position="1"/>
        <end position="446"/>
    </location>
</feature>
<dbReference type="Proteomes" id="UP000515789">
    <property type="component" value="Chromosome"/>
</dbReference>
<dbReference type="InterPro" id="IPR016185">
    <property type="entry name" value="PreATP-grasp_dom_sf"/>
</dbReference>
<evidence type="ECO:0000256" key="1">
    <source>
        <dbReference type="ARBA" id="ARBA00003761"/>
    </source>
</evidence>
<comment type="subunit">
    <text evidence="3">Acetyl-CoA carboxylase is a heterohexamer of biotin carboxyl carrier protein, biotin carboxylase and the two subunits of carboxyl transferase in a 2:2 complex.</text>
</comment>
<dbReference type="InterPro" id="IPR050856">
    <property type="entry name" value="Biotin_carboxylase_complex"/>
</dbReference>
<gene>
    <name evidence="18" type="ORF">E5259_08955</name>
</gene>
<comment type="catalytic activity">
    <reaction evidence="14">
        <text>N(6)-biotinyl-L-lysyl-[protein] + hydrogencarbonate + ATP = N(6)-carboxybiotinyl-L-lysyl-[protein] + ADP + phosphate + H(+)</text>
        <dbReference type="Rhea" id="RHEA:13501"/>
        <dbReference type="Rhea" id="RHEA-COMP:10505"/>
        <dbReference type="Rhea" id="RHEA-COMP:10506"/>
        <dbReference type="ChEBI" id="CHEBI:15378"/>
        <dbReference type="ChEBI" id="CHEBI:17544"/>
        <dbReference type="ChEBI" id="CHEBI:30616"/>
        <dbReference type="ChEBI" id="CHEBI:43474"/>
        <dbReference type="ChEBI" id="CHEBI:83144"/>
        <dbReference type="ChEBI" id="CHEBI:83145"/>
        <dbReference type="ChEBI" id="CHEBI:456216"/>
        <dbReference type="EC" id="6.3.4.14"/>
    </reaction>
</comment>
<keyword evidence="5" id="KW-0444">Lipid biosynthesis</keyword>
<evidence type="ECO:0000256" key="4">
    <source>
        <dbReference type="ARBA" id="ARBA00013263"/>
    </source>
</evidence>
<dbReference type="SUPFAM" id="SSF56059">
    <property type="entry name" value="Glutathione synthetase ATP-binding domain-like"/>
    <property type="match status" value="1"/>
</dbReference>
<dbReference type="Gene3D" id="3.40.50.20">
    <property type="match status" value="1"/>
</dbReference>
<evidence type="ECO:0000256" key="14">
    <source>
        <dbReference type="ARBA" id="ARBA00048600"/>
    </source>
</evidence>
<keyword evidence="13" id="KW-0092">Biotin</keyword>
<dbReference type="InterPro" id="IPR005479">
    <property type="entry name" value="CPAse_ATP-bd"/>
</dbReference>
<keyword evidence="7 15" id="KW-0547">Nucleotide-binding</keyword>
<dbReference type="InterPro" id="IPR011764">
    <property type="entry name" value="Biotin_carboxylation_dom"/>
</dbReference>
<dbReference type="FunFam" id="3.30.1490.20:FF:000003">
    <property type="entry name" value="acetyl-CoA carboxylase isoform X1"/>
    <property type="match status" value="1"/>
</dbReference>
<evidence type="ECO:0000256" key="5">
    <source>
        <dbReference type="ARBA" id="ARBA00022516"/>
    </source>
</evidence>
<dbReference type="Pfam" id="PF02786">
    <property type="entry name" value="CPSase_L_D2"/>
    <property type="match status" value="1"/>
</dbReference>
<name>A0A7G5MSX0_9FIRM</name>
<dbReference type="GO" id="GO:0006633">
    <property type="term" value="P:fatty acid biosynthetic process"/>
    <property type="evidence" value="ECO:0007669"/>
    <property type="project" value="UniProtKB-KW"/>
</dbReference>
<dbReference type="RefSeq" id="WP_018596564.1">
    <property type="nucleotide sequence ID" value="NZ_CABLBP010000004.1"/>
</dbReference>
<dbReference type="SUPFAM" id="SSF52440">
    <property type="entry name" value="PreATP-grasp domain"/>
    <property type="match status" value="1"/>
</dbReference>
<feature type="domain" description="ATP-grasp" evidence="16">
    <location>
        <begin position="120"/>
        <end position="317"/>
    </location>
</feature>
<reference evidence="18 19" key="1">
    <citation type="submission" date="2019-04" db="EMBL/GenBank/DDBJ databases">
        <authorList>
            <person name="Schori C."/>
            <person name="Ahrens C."/>
        </authorList>
    </citation>
    <scope>NUCLEOTIDE SEQUENCE [LARGE SCALE GENOMIC DNA]</scope>
    <source>
        <strain evidence="18 19">DSM 2950</strain>
    </source>
</reference>
<dbReference type="SUPFAM" id="SSF51246">
    <property type="entry name" value="Rudiment single hybrid motif"/>
    <property type="match status" value="1"/>
</dbReference>
<dbReference type="NCBIfam" id="NF004085">
    <property type="entry name" value="PRK05586.1"/>
    <property type="match status" value="1"/>
</dbReference>
<evidence type="ECO:0000259" key="16">
    <source>
        <dbReference type="PROSITE" id="PS50975"/>
    </source>
</evidence>
<evidence type="ECO:0000256" key="8">
    <source>
        <dbReference type="ARBA" id="ARBA00022832"/>
    </source>
</evidence>
<dbReference type="Gene3D" id="3.30.470.20">
    <property type="entry name" value="ATP-grasp fold, B domain"/>
    <property type="match status" value="1"/>
</dbReference>
<dbReference type="InterPro" id="IPR011761">
    <property type="entry name" value="ATP-grasp"/>
</dbReference>
<dbReference type="PANTHER" id="PTHR18866:SF33">
    <property type="entry name" value="METHYLCROTONOYL-COA CARBOXYLASE SUBUNIT ALPHA, MITOCHONDRIAL-RELATED"/>
    <property type="match status" value="1"/>
</dbReference>
<evidence type="ECO:0000256" key="10">
    <source>
        <dbReference type="ARBA" id="ARBA00022842"/>
    </source>
</evidence>
<dbReference type="NCBIfam" id="NF006367">
    <property type="entry name" value="PRK08591.1"/>
    <property type="match status" value="1"/>
</dbReference>
<dbReference type="FunFam" id="3.30.470.20:FF:000028">
    <property type="entry name" value="Methylcrotonoyl-CoA carboxylase subunit alpha, mitochondrial"/>
    <property type="match status" value="1"/>
</dbReference>
<evidence type="ECO:0000256" key="15">
    <source>
        <dbReference type="PROSITE-ProRule" id="PRU00409"/>
    </source>
</evidence>
<dbReference type="InterPro" id="IPR011054">
    <property type="entry name" value="Rudment_hybrid_motif"/>
</dbReference>
<evidence type="ECO:0000313" key="19">
    <source>
        <dbReference type="Proteomes" id="UP000515789"/>
    </source>
</evidence>
<dbReference type="SMART" id="SM00878">
    <property type="entry name" value="Biotin_carb_C"/>
    <property type="match status" value="1"/>
</dbReference>
<dbReference type="PROSITE" id="PS50975">
    <property type="entry name" value="ATP_GRASP"/>
    <property type="match status" value="1"/>
</dbReference>
<evidence type="ECO:0000256" key="2">
    <source>
        <dbReference type="ARBA" id="ARBA00004956"/>
    </source>
</evidence>
<dbReference type="UniPathway" id="UPA00655">
    <property type="reaction ID" value="UER00711"/>
</dbReference>
<dbReference type="PROSITE" id="PS00866">
    <property type="entry name" value="CPSASE_1"/>
    <property type="match status" value="1"/>
</dbReference>
<protein>
    <recommendedName>
        <fullName evidence="4">biotin carboxylase</fullName>
        <ecNumber evidence="4">6.3.4.14</ecNumber>
    </recommendedName>
</protein>
<dbReference type="GO" id="GO:0005524">
    <property type="term" value="F:ATP binding"/>
    <property type="evidence" value="ECO:0007669"/>
    <property type="project" value="UniProtKB-UniRule"/>
</dbReference>
<dbReference type="EMBL" id="CP039126">
    <property type="protein sequence ID" value="QMW77713.1"/>
    <property type="molecule type" value="Genomic_DNA"/>
</dbReference>
<evidence type="ECO:0000256" key="7">
    <source>
        <dbReference type="ARBA" id="ARBA00022741"/>
    </source>
</evidence>
<evidence type="ECO:0000256" key="6">
    <source>
        <dbReference type="ARBA" id="ARBA00022598"/>
    </source>
</evidence>
<dbReference type="GO" id="GO:2001295">
    <property type="term" value="P:malonyl-CoA biosynthetic process"/>
    <property type="evidence" value="ECO:0007669"/>
    <property type="project" value="UniProtKB-UniPathway"/>
</dbReference>
<evidence type="ECO:0000256" key="11">
    <source>
        <dbReference type="ARBA" id="ARBA00023098"/>
    </source>
</evidence>
<keyword evidence="11" id="KW-0443">Lipid metabolism</keyword>
<dbReference type="AlphaFoldDB" id="A0A7G5MSX0"/>
<keyword evidence="12" id="KW-0275">Fatty acid biosynthesis</keyword>
<comment type="function">
    <text evidence="1">This protein is a component of the acetyl coenzyme A carboxylase complex; first, biotin carboxylase catalyzes the carboxylation of the carrier protein and then the transcarboxylase transfers the carboxyl group to form malonyl-CoA.</text>
</comment>
<keyword evidence="8" id="KW-0276">Fatty acid metabolism</keyword>
<evidence type="ECO:0000256" key="12">
    <source>
        <dbReference type="ARBA" id="ARBA00023160"/>
    </source>
</evidence>
<keyword evidence="6" id="KW-0436">Ligase</keyword>
<evidence type="ECO:0000259" key="17">
    <source>
        <dbReference type="PROSITE" id="PS50979"/>
    </source>
</evidence>
<dbReference type="PROSITE" id="PS50979">
    <property type="entry name" value="BC"/>
    <property type="match status" value="1"/>
</dbReference>
<evidence type="ECO:0000256" key="9">
    <source>
        <dbReference type="ARBA" id="ARBA00022840"/>
    </source>
</evidence>
<dbReference type="InterPro" id="IPR005482">
    <property type="entry name" value="Biotin_COase_C"/>
</dbReference>
<keyword evidence="9 15" id="KW-0067">ATP-binding</keyword>
<accession>A0A7G5MSX0</accession>
<evidence type="ECO:0000256" key="13">
    <source>
        <dbReference type="ARBA" id="ARBA00023267"/>
    </source>
</evidence>
<organism evidence="18 19">
    <name type="scientific">Blautia producta</name>
    <dbReference type="NCBI Taxonomy" id="33035"/>
    <lineage>
        <taxon>Bacteria</taxon>
        <taxon>Bacillati</taxon>
        <taxon>Bacillota</taxon>
        <taxon>Clostridia</taxon>
        <taxon>Lachnospirales</taxon>
        <taxon>Lachnospiraceae</taxon>
        <taxon>Blautia</taxon>
    </lineage>
</organism>
<dbReference type="InterPro" id="IPR005481">
    <property type="entry name" value="BC-like_N"/>
</dbReference>
<evidence type="ECO:0000313" key="18">
    <source>
        <dbReference type="EMBL" id="QMW77713.1"/>
    </source>
</evidence>
<dbReference type="PROSITE" id="PS00867">
    <property type="entry name" value="CPSASE_2"/>
    <property type="match status" value="1"/>
</dbReference>
<dbReference type="InterPro" id="IPR013815">
    <property type="entry name" value="ATP_grasp_subdomain_1"/>
</dbReference>
<dbReference type="Pfam" id="PF00289">
    <property type="entry name" value="Biotin_carb_N"/>
    <property type="match status" value="1"/>
</dbReference>
<dbReference type="EC" id="6.3.4.14" evidence="4"/>
<keyword evidence="10" id="KW-0460">Magnesium</keyword>